<protein>
    <recommendedName>
        <fullName evidence="4">Lipoprotein</fullName>
    </recommendedName>
</protein>
<sequence>MERISLKNKKLHRVTFFAATSLILLVGISSCSQKSQDEALLEIKSVQPSQSNGGYNIVGSTNLPESSKITVTAVRYLRPTDESIGTSSSDTNINRSILARKFVEVKQGQWQAENLNISQVASDGSIQEPWQADPEQKKLTPEGGVMFIATYDPASQSLALNKPENKEKSQELQPEFQNLEGKLVRFTNEGEKFVQASQIVAIALPTGKTSPNSQAEDFNGGWGNRSQIKPQPLGSGSFLVAPAKSRQTNAPLSALQFLR</sequence>
<accession>A0A951URJ9</accession>
<reference evidence="2" key="2">
    <citation type="journal article" date="2022" name="Microbiol. Resour. Announc.">
        <title>Metagenome Sequencing to Explore Phylogenomics of Terrestrial Cyanobacteria.</title>
        <authorList>
            <person name="Ward R.D."/>
            <person name="Stajich J.E."/>
            <person name="Johansen J.R."/>
            <person name="Huntemann M."/>
            <person name="Clum A."/>
            <person name="Foster B."/>
            <person name="Foster B."/>
            <person name="Roux S."/>
            <person name="Palaniappan K."/>
            <person name="Varghese N."/>
            <person name="Mukherjee S."/>
            <person name="Reddy T.B.K."/>
            <person name="Daum C."/>
            <person name="Copeland A."/>
            <person name="Chen I.A."/>
            <person name="Ivanova N.N."/>
            <person name="Kyrpides N.C."/>
            <person name="Shapiro N."/>
            <person name="Eloe-Fadrosh E.A."/>
            <person name="Pietrasiak N."/>
        </authorList>
    </citation>
    <scope>NUCLEOTIDE SEQUENCE</scope>
    <source>
        <strain evidence="2">GSE-NOS-MK-12-04C</strain>
    </source>
</reference>
<evidence type="ECO:0000313" key="2">
    <source>
        <dbReference type="EMBL" id="MBW4666341.1"/>
    </source>
</evidence>
<dbReference type="PROSITE" id="PS51257">
    <property type="entry name" value="PROKAR_LIPOPROTEIN"/>
    <property type="match status" value="1"/>
</dbReference>
<name>A0A951URJ9_9CYAN</name>
<feature type="region of interest" description="Disordered" evidence="1">
    <location>
        <begin position="208"/>
        <end position="237"/>
    </location>
</feature>
<evidence type="ECO:0000313" key="3">
    <source>
        <dbReference type="Proteomes" id="UP000729701"/>
    </source>
</evidence>
<organism evidence="2 3">
    <name type="scientific">Cyanomargarita calcarea GSE-NOS-MK-12-04C</name>
    <dbReference type="NCBI Taxonomy" id="2839659"/>
    <lineage>
        <taxon>Bacteria</taxon>
        <taxon>Bacillati</taxon>
        <taxon>Cyanobacteriota</taxon>
        <taxon>Cyanophyceae</taxon>
        <taxon>Nostocales</taxon>
        <taxon>Cyanomargaritaceae</taxon>
        <taxon>Cyanomargarita</taxon>
    </lineage>
</organism>
<gene>
    <name evidence="2" type="ORF">KME60_02570</name>
</gene>
<evidence type="ECO:0000256" key="1">
    <source>
        <dbReference type="SAM" id="MobiDB-lite"/>
    </source>
</evidence>
<dbReference type="AlphaFoldDB" id="A0A951URJ9"/>
<reference evidence="2" key="1">
    <citation type="submission" date="2021-05" db="EMBL/GenBank/DDBJ databases">
        <authorList>
            <person name="Pietrasiak N."/>
            <person name="Ward R."/>
            <person name="Stajich J.E."/>
            <person name="Kurbessoian T."/>
        </authorList>
    </citation>
    <scope>NUCLEOTIDE SEQUENCE</scope>
    <source>
        <strain evidence="2">GSE-NOS-MK-12-04C</strain>
    </source>
</reference>
<proteinExistence type="predicted"/>
<dbReference type="EMBL" id="JAHHGZ010000002">
    <property type="protein sequence ID" value="MBW4666341.1"/>
    <property type="molecule type" value="Genomic_DNA"/>
</dbReference>
<evidence type="ECO:0008006" key="4">
    <source>
        <dbReference type="Google" id="ProtNLM"/>
    </source>
</evidence>
<comment type="caution">
    <text evidence="2">The sequence shown here is derived from an EMBL/GenBank/DDBJ whole genome shotgun (WGS) entry which is preliminary data.</text>
</comment>
<dbReference type="Proteomes" id="UP000729701">
    <property type="component" value="Unassembled WGS sequence"/>
</dbReference>